<accession>A0A8C7EVH3</accession>
<reference evidence="1" key="2">
    <citation type="submission" date="2025-09" db="UniProtKB">
        <authorList>
            <consortium name="Ensembl"/>
        </authorList>
    </citation>
    <scope>IDENTIFICATION</scope>
</reference>
<dbReference type="GeneTree" id="ENSGT00990000204256"/>
<sequence length="134" mass="15043">MLATLPNAVQKSSLNPFRNHMRQEVVCLQNMAGPELWEEARQREDPLMLPLGSLRAKEQMRCLMPEVGPSDPQKDNAYKQCLYLQLEHMEQELQLVGPCGFPQSQSHAQALSQLQMLKGCLGGQLGTPPPAYTR</sequence>
<organism evidence="1 2">
    <name type="scientific">Neovison vison</name>
    <name type="common">American mink</name>
    <name type="synonym">Mustela vison</name>
    <dbReference type="NCBI Taxonomy" id="452646"/>
    <lineage>
        <taxon>Eukaryota</taxon>
        <taxon>Metazoa</taxon>
        <taxon>Chordata</taxon>
        <taxon>Craniata</taxon>
        <taxon>Vertebrata</taxon>
        <taxon>Euteleostomi</taxon>
        <taxon>Mammalia</taxon>
        <taxon>Eutheria</taxon>
        <taxon>Laurasiatheria</taxon>
        <taxon>Carnivora</taxon>
        <taxon>Caniformia</taxon>
        <taxon>Musteloidea</taxon>
        <taxon>Mustelidae</taxon>
        <taxon>Mustelinae</taxon>
        <taxon>Neogale</taxon>
    </lineage>
</organism>
<dbReference type="Ensembl" id="ENSNVIT00000030235.1">
    <property type="protein sequence ID" value="ENSNVIP00000026071.1"/>
    <property type="gene ID" value="ENSNVIG00000020171.1"/>
</dbReference>
<evidence type="ECO:0000313" key="2">
    <source>
        <dbReference type="Proteomes" id="UP000694425"/>
    </source>
</evidence>
<proteinExistence type="predicted"/>
<dbReference type="AlphaFoldDB" id="A0A8C7EVH3"/>
<protein>
    <submittedName>
        <fullName evidence="1">Uncharacterized protein</fullName>
    </submittedName>
</protein>
<dbReference type="Proteomes" id="UP000694425">
    <property type="component" value="Unplaced"/>
</dbReference>
<keyword evidence="2" id="KW-1185">Reference proteome</keyword>
<evidence type="ECO:0000313" key="1">
    <source>
        <dbReference type="Ensembl" id="ENSNVIP00000026071.1"/>
    </source>
</evidence>
<reference evidence="1" key="1">
    <citation type="submission" date="2025-08" db="UniProtKB">
        <authorList>
            <consortium name="Ensembl"/>
        </authorList>
    </citation>
    <scope>IDENTIFICATION</scope>
</reference>
<name>A0A8C7EVH3_NEOVI</name>